<keyword evidence="1" id="KW-0805">Transcription regulation</keyword>
<dbReference type="Gene3D" id="1.10.10.60">
    <property type="entry name" value="Homeodomain-like"/>
    <property type="match status" value="2"/>
</dbReference>
<dbReference type="Proteomes" id="UP000245820">
    <property type="component" value="Chromosome"/>
</dbReference>
<dbReference type="SUPFAM" id="SSF46689">
    <property type="entry name" value="Homeodomain-like"/>
    <property type="match status" value="2"/>
</dbReference>
<protein>
    <submittedName>
        <fullName evidence="4">AraC family transcriptional regulator</fullName>
    </submittedName>
</protein>
<evidence type="ECO:0000259" key="3">
    <source>
        <dbReference type="PROSITE" id="PS01124"/>
    </source>
</evidence>
<dbReference type="GO" id="GO:0043565">
    <property type="term" value="F:sequence-specific DNA binding"/>
    <property type="evidence" value="ECO:0007669"/>
    <property type="project" value="InterPro"/>
</dbReference>
<dbReference type="SMART" id="SM00342">
    <property type="entry name" value="HTH_ARAC"/>
    <property type="match status" value="1"/>
</dbReference>
<dbReference type="Pfam" id="PF06719">
    <property type="entry name" value="AraC_N"/>
    <property type="match status" value="1"/>
</dbReference>
<dbReference type="InterPro" id="IPR009594">
    <property type="entry name" value="Tscrpt_reg_HTH_AraC_N"/>
</dbReference>
<evidence type="ECO:0000256" key="1">
    <source>
        <dbReference type="ARBA" id="ARBA00023015"/>
    </source>
</evidence>
<gene>
    <name evidence="4" type="ORF">DIR46_11030</name>
</gene>
<dbReference type="PANTHER" id="PTHR43436:SF1">
    <property type="entry name" value="TRANSCRIPTIONAL REGULATORY PROTEIN"/>
    <property type="match status" value="1"/>
</dbReference>
<dbReference type="InterPro" id="IPR018060">
    <property type="entry name" value="HTH_AraC"/>
</dbReference>
<dbReference type="InterPro" id="IPR009057">
    <property type="entry name" value="Homeodomain-like_sf"/>
</dbReference>
<reference evidence="4 5" key="1">
    <citation type="submission" date="2018-05" db="EMBL/GenBank/DDBJ databases">
        <title>Complete genome sequence of Massilia oculi sp. nov. CCUG 43427T (=DSM 26321T), the type strain of M. oculi, and comparison with genome sequences of other Massilia strains.</title>
        <authorList>
            <person name="Zhu B."/>
        </authorList>
    </citation>
    <scope>NUCLEOTIDE SEQUENCE [LARGE SCALE GENOMIC DNA]</scope>
    <source>
        <strain evidence="4 5">CCUG 43427</strain>
    </source>
</reference>
<keyword evidence="5" id="KW-1185">Reference proteome</keyword>
<feature type="domain" description="HTH araC/xylS-type" evidence="3">
    <location>
        <begin position="197"/>
        <end position="295"/>
    </location>
</feature>
<dbReference type="OrthoDB" id="34150at2"/>
<dbReference type="AlphaFoldDB" id="A0A2S2DHT5"/>
<evidence type="ECO:0000313" key="4">
    <source>
        <dbReference type="EMBL" id="AWL04901.1"/>
    </source>
</evidence>
<organism evidence="4 5">
    <name type="scientific">Massilia oculi</name>
    <dbReference type="NCBI Taxonomy" id="945844"/>
    <lineage>
        <taxon>Bacteria</taxon>
        <taxon>Pseudomonadati</taxon>
        <taxon>Pseudomonadota</taxon>
        <taxon>Betaproteobacteria</taxon>
        <taxon>Burkholderiales</taxon>
        <taxon>Oxalobacteraceae</taxon>
        <taxon>Telluria group</taxon>
        <taxon>Massilia</taxon>
    </lineage>
</organism>
<proteinExistence type="predicted"/>
<sequence>MNQELLDAVAAYARAHANRDGLALTPIPGLRMMCLDQPGDKLESTYRPLVCLVLQGEKHLLAGRQEKLCAEGQAIIVSADLPVTGQVVTASSERPYIALAIELDMALLSELADQLRKVDAATAPPPPDPAATMLVHDVDAAILDCARRLMHLIAHPEAVAILHPGLMRELHFWLLNGAHGRQLRASIAPDAHPVRLNRAVAMLRLSYHQKLRVEELAQAASMSLSAFHKHFKDYTSLTPVQYQKRLRLIEARRLMLYEGATANKAAFEVGYESSSQFTREYARLFGAPPRRDARRPATVAAPELAAEAAL</sequence>
<name>A0A2S2DHT5_9BURK</name>
<dbReference type="PANTHER" id="PTHR43436">
    <property type="entry name" value="ARAC-FAMILY TRANSCRIPTIONAL REGULATOR"/>
    <property type="match status" value="1"/>
</dbReference>
<evidence type="ECO:0000256" key="2">
    <source>
        <dbReference type="ARBA" id="ARBA00023163"/>
    </source>
</evidence>
<dbReference type="GO" id="GO:0003700">
    <property type="term" value="F:DNA-binding transcription factor activity"/>
    <property type="evidence" value="ECO:0007669"/>
    <property type="project" value="InterPro"/>
</dbReference>
<dbReference type="PROSITE" id="PS01124">
    <property type="entry name" value="HTH_ARAC_FAMILY_2"/>
    <property type="match status" value="1"/>
</dbReference>
<keyword evidence="2" id="KW-0804">Transcription</keyword>
<accession>A0A2S2DHT5</accession>
<dbReference type="EMBL" id="CP029343">
    <property type="protein sequence ID" value="AWL04901.1"/>
    <property type="molecule type" value="Genomic_DNA"/>
</dbReference>
<dbReference type="KEGG" id="mtim:DIR46_11030"/>
<evidence type="ECO:0000313" key="5">
    <source>
        <dbReference type="Proteomes" id="UP000245820"/>
    </source>
</evidence>
<dbReference type="Pfam" id="PF12833">
    <property type="entry name" value="HTH_18"/>
    <property type="match status" value="1"/>
</dbReference>